<comment type="catalytic activity">
    <reaction evidence="1">
        <text>ATP + protein L-histidine = ADP + protein N-phospho-L-histidine.</text>
        <dbReference type="EC" id="2.7.13.3"/>
    </reaction>
</comment>
<evidence type="ECO:0000256" key="2">
    <source>
        <dbReference type="ARBA" id="ARBA00012438"/>
    </source>
</evidence>
<proteinExistence type="predicted"/>
<dbReference type="Gene3D" id="3.30.450.40">
    <property type="match status" value="2"/>
</dbReference>
<dbReference type="Gene3D" id="3.30.450.20">
    <property type="entry name" value="PAS domain"/>
    <property type="match status" value="3"/>
</dbReference>
<dbReference type="EC" id="2.7.13.3" evidence="2"/>
<feature type="domain" description="Histidine kinase" evidence="8">
    <location>
        <begin position="781"/>
        <end position="999"/>
    </location>
</feature>
<dbReference type="PROSITE" id="PS50113">
    <property type="entry name" value="PAC"/>
    <property type="match status" value="1"/>
</dbReference>
<dbReference type="Proteomes" id="UP001291309">
    <property type="component" value="Unassembled WGS sequence"/>
</dbReference>
<dbReference type="PRINTS" id="PR00344">
    <property type="entry name" value="BCTRLSENSOR"/>
</dbReference>
<dbReference type="SMART" id="SM00388">
    <property type="entry name" value="HisKA"/>
    <property type="match status" value="1"/>
</dbReference>
<dbReference type="CDD" id="cd00082">
    <property type="entry name" value="HisKA"/>
    <property type="match status" value="1"/>
</dbReference>
<dbReference type="InterPro" id="IPR036890">
    <property type="entry name" value="HATPase_C_sf"/>
</dbReference>
<name>A0ABU5HD08_9BACT</name>
<dbReference type="InterPro" id="IPR013655">
    <property type="entry name" value="PAS_fold_3"/>
</dbReference>
<evidence type="ECO:0000259" key="9">
    <source>
        <dbReference type="PROSITE" id="PS50110"/>
    </source>
</evidence>
<protein>
    <recommendedName>
        <fullName evidence="2">histidine kinase</fullName>
        <ecNumber evidence="2">2.7.13.3</ecNumber>
    </recommendedName>
</protein>
<evidence type="ECO:0000313" key="12">
    <source>
        <dbReference type="EMBL" id="MDY7231353.1"/>
    </source>
</evidence>
<dbReference type="PANTHER" id="PTHR43547">
    <property type="entry name" value="TWO-COMPONENT HISTIDINE KINASE"/>
    <property type="match status" value="1"/>
</dbReference>
<keyword evidence="4" id="KW-0808">Transferase</keyword>
<feature type="domain" description="Response regulatory" evidence="9">
    <location>
        <begin position="1022"/>
        <end position="1140"/>
    </location>
</feature>
<evidence type="ECO:0000256" key="5">
    <source>
        <dbReference type="ARBA" id="ARBA00022777"/>
    </source>
</evidence>
<dbReference type="InterPro" id="IPR004358">
    <property type="entry name" value="Sig_transdc_His_kin-like_C"/>
</dbReference>
<dbReference type="SMART" id="SM00091">
    <property type="entry name" value="PAS"/>
    <property type="match status" value="2"/>
</dbReference>
<feature type="region of interest" description="Disordered" evidence="7">
    <location>
        <begin position="1"/>
        <end position="25"/>
    </location>
</feature>
<evidence type="ECO:0000256" key="6">
    <source>
        <dbReference type="PROSITE-ProRule" id="PRU00169"/>
    </source>
</evidence>
<dbReference type="CDD" id="cd16922">
    <property type="entry name" value="HATPase_EvgS-ArcB-TorS-like"/>
    <property type="match status" value="1"/>
</dbReference>
<dbReference type="NCBIfam" id="TIGR00229">
    <property type="entry name" value="sensory_box"/>
    <property type="match status" value="2"/>
</dbReference>
<evidence type="ECO:0000256" key="4">
    <source>
        <dbReference type="ARBA" id="ARBA00022679"/>
    </source>
</evidence>
<keyword evidence="13" id="KW-1185">Reference proteome</keyword>
<feature type="domain" description="PAC" evidence="11">
    <location>
        <begin position="536"/>
        <end position="588"/>
    </location>
</feature>
<dbReference type="InterPro" id="IPR035965">
    <property type="entry name" value="PAS-like_dom_sf"/>
</dbReference>
<dbReference type="Pfam" id="PF08447">
    <property type="entry name" value="PAS_3"/>
    <property type="match status" value="1"/>
</dbReference>
<dbReference type="SMART" id="SM00065">
    <property type="entry name" value="GAF"/>
    <property type="match status" value="2"/>
</dbReference>
<dbReference type="SUPFAM" id="SSF55785">
    <property type="entry name" value="PYP-like sensor domain (PAS domain)"/>
    <property type="match status" value="3"/>
</dbReference>
<dbReference type="InterPro" id="IPR000700">
    <property type="entry name" value="PAS-assoc_C"/>
</dbReference>
<dbReference type="SMART" id="SM00086">
    <property type="entry name" value="PAC"/>
    <property type="match status" value="1"/>
</dbReference>
<dbReference type="EMBL" id="JAXIVS010000014">
    <property type="protein sequence ID" value="MDY7231353.1"/>
    <property type="molecule type" value="Genomic_DNA"/>
</dbReference>
<dbReference type="RefSeq" id="WP_321550065.1">
    <property type="nucleotide sequence ID" value="NZ_JAXIVS010000014.1"/>
</dbReference>
<feature type="domain" description="PAS" evidence="10">
    <location>
        <begin position="463"/>
        <end position="533"/>
    </location>
</feature>
<dbReference type="CDD" id="cd00130">
    <property type="entry name" value="PAS"/>
    <property type="match status" value="2"/>
</dbReference>
<dbReference type="Pfam" id="PF00512">
    <property type="entry name" value="HisKA"/>
    <property type="match status" value="1"/>
</dbReference>
<evidence type="ECO:0000256" key="7">
    <source>
        <dbReference type="SAM" id="MobiDB-lite"/>
    </source>
</evidence>
<sequence length="1150" mass="126984">MRVPLEPPVPPQAGAGSPQGGDPKFAPLLDSVTDGIVVVDRDWRITYLNAVAEKVSGRPREKALGRELWAEVPQLLDTPFAKAFHETAATGQRTTVSDYFAPADAWYEARAFPSSEGLVIFVRDITDLRQAEVERLRLLNAERSSREDAERAAHRLVRLQELTAQLAAARSPEEVMSAAIERIMSAVGANLALVGLPVEEGRMLRVVAWRGLPRQLVQDHPLLPVDAPLPVSTAWRTAEPEWLESPEALGARYPKLLSILLEKTAARSVASLPMVVEGRVLAVLALGFPEPRAFSGDDREFLLALVRHCALAMERARLLSEVEAQRARLEDLVMRVPAVMSVTRGAEHRFVLCNPRHRQLMGGRDLTGLTVREALPEMAGQGFFELMDRVYTSGEPFIGKEVPLRFNGQPSDVLPETFFDFVYQPLRDAEGKVEGIASFAFDVTDQVLGRRTVEELLRDMARSEERFRAFLTATSEIIWDMPPSGVFDSDQPGWRAFTGQRREALLGWGWLQAVHPEDRDLIERAWRESVRAGASLQSEVRLRRQDGVYRHMQMRAVPVLELDGTVREWVGIHRDVTRQHEDAAERERLLAQEQRHRTQLEGLAKASLAIGQAASLDAVLQVTTEQARALIGAHQSVTSLTTSEDGTQTINSVSLSDKYRAWNGYAVPPNGAGIYMEVCRTNRSLRMTQEELEAHPKWRGFGAHAAEHPPMRGWLAVPLIGRNGRNLGLIQLSDRYEGEFNAEDEAILVQLARLSSVAIENARLMAESQAANRAKDEFLAVMSHELRTPLTAVLGWTQMLRSRKDDSAVREKGLEVIERNARSLAQLIEDVLDVSRILTGKLTLHRKAVELAGVVQAAVEVVRPRADQKEVSLSVEVAPGVGLVTGDPGRLQQVFWNLLANAVKFTQEGGRVEVRVERGEGEWRVRVRDTGQGIRPEALPHLFERFWQADGSSTREHGGLGLGLAIVRHLVELHGGSVEAQSPGPGQGSTFTVRLPVPALLPEAERAASAEAAKATRLDGVRVLLVEDAEDARELITLLLKERGAEVRATANAREAMESLTASLPDVLVSDIGLPGEDGHTLLKRVREWSEARDQWIPAIALTAYAGAEDARRAYRAGFQVHMAKPLEAEALVESVARLAARDGQSSSST</sequence>
<dbReference type="InterPro" id="IPR003661">
    <property type="entry name" value="HisK_dim/P_dom"/>
</dbReference>
<dbReference type="SMART" id="SM00448">
    <property type="entry name" value="REC"/>
    <property type="match status" value="1"/>
</dbReference>
<feature type="domain" description="PAS" evidence="10">
    <location>
        <begin position="21"/>
        <end position="72"/>
    </location>
</feature>
<dbReference type="InterPro" id="IPR001610">
    <property type="entry name" value="PAC"/>
</dbReference>
<dbReference type="InterPro" id="IPR003018">
    <property type="entry name" value="GAF"/>
</dbReference>
<evidence type="ECO:0000259" key="8">
    <source>
        <dbReference type="PROSITE" id="PS50109"/>
    </source>
</evidence>
<reference evidence="12 13" key="1">
    <citation type="submission" date="2023-12" db="EMBL/GenBank/DDBJ databases">
        <title>the genome sequence of Hyalangium sp. s54d21.</title>
        <authorList>
            <person name="Zhang X."/>
        </authorList>
    </citation>
    <scope>NUCLEOTIDE SEQUENCE [LARGE SCALE GENOMIC DNA]</scope>
    <source>
        <strain evidence="13">s54d21</strain>
    </source>
</reference>
<evidence type="ECO:0000256" key="3">
    <source>
        <dbReference type="ARBA" id="ARBA00022553"/>
    </source>
</evidence>
<evidence type="ECO:0000313" key="13">
    <source>
        <dbReference type="Proteomes" id="UP001291309"/>
    </source>
</evidence>
<accession>A0ABU5HD08</accession>
<dbReference type="InterPro" id="IPR029016">
    <property type="entry name" value="GAF-like_dom_sf"/>
</dbReference>
<dbReference type="Pfam" id="PF02518">
    <property type="entry name" value="HATPase_c"/>
    <property type="match status" value="1"/>
</dbReference>
<dbReference type="SUPFAM" id="SSF55874">
    <property type="entry name" value="ATPase domain of HSP90 chaperone/DNA topoisomerase II/histidine kinase"/>
    <property type="match status" value="1"/>
</dbReference>
<feature type="compositionally biased region" description="Low complexity" evidence="7">
    <location>
        <begin position="12"/>
        <end position="23"/>
    </location>
</feature>
<dbReference type="SMART" id="SM00387">
    <property type="entry name" value="HATPase_c"/>
    <property type="match status" value="1"/>
</dbReference>
<evidence type="ECO:0000259" key="11">
    <source>
        <dbReference type="PROSITE" id="PS50113"/>
    </source>
</evidence>
<keyword evidence="5" id="KW-0418">Kinase</keyword>
<organism evidence="12 13">
    <name type="scientific">Hyalangium rubrum</name>
    <dbReference type="NCBI Taxonomy" id="3103134"/>
    <lineage>
        <taxon>Bacteria</taxon>
        <taxon>Pseudomonadati</taxon>
        <taxon>Myxococcota</taxon>
        <taxon>Myxococcia</taxon>
        <taxon>Myxococcales</taxon>
        <taxon>Cystobacterineae</taxon>
        <taxon>Archangiaceae</taxon>
        <taxon>Hyalangium</taxon>
    </lineage>
</organism>
<dbReference type="InterPro" id="IPR003594">
    <property type="entry name" value="HATPase_dom"/>
</dbReference>
<dbReference type="Gene3D" id="3.30.565.10">
    <property type="entry name" value="Histidine kinase-like ATPase, C-terminal domain"/>
    <property type="match status" value="1"/>
</dbReference>
<dbReference type="Pfam" id="PF13185">
    <property type="entry name" value="GAF_2"/>
    <property type="match status" value="2"/>
</dbReference>
<comment type="caution">
    <text evidence="12">The sequence shown here is derived from an EMBL/GenBank/DDBJ whole genome shotgun (WGS) entry which is preliminary data.</text>
</comment>
<dbReference type="InterPro" id="IPR000014">
    <property type="entry name" value="PAS"/>
</dbReference>
<evidence type="ECO:0000259" key="10">
    <source>
        <dbReference type="PROSITE" id="PS50112"/>
    </source>
</evidence>
<dbReference type="PROSITE" id="PS50110">
    <property type="entry name" value="RESPONSE_REGULATORY"/>
    <property type="match status" value="1"/>
</dbReference>
<keyword evidence="3 6" id="KW-0597">Phosphoprotein</keyword>
<dbReference type="Gene3D" id="3.40.50.2300">
    <property type="match status" value="1"/>
</dbReference>
<dbReference type="InterPro" id="IPR011006">
    <property type="entry name" value="CheY-like_superfamily"/>
</dbReference>
<dbReference type="InterPro" id="IPR001789">
    <property type="entry name" value="Sig_transdc_resp-reg_receiver"/>
</dbReference>
<feature type="compositionally biased region" description="Pro residues" evidence="7">
    <location>
        <begin position="1"/>
        <end position="11"/>
    </location>
</feature>
<dbReference type="Pfam" id="PF00072">
    <property type="entry name" value="Response_reg"/>
    <property type="match status" value="1"/>
</dbReference>
<feature type="modified residue" description="4-aspartylphosphate" evidence="6">
    <location>
        <position position="1071"/>
    </location>
</feature>
<dbReference type="SUPFAM" id="SSF55781">
    <property type="entry name" value="GAF domain-like"/>
    <property type="match status" value="2"/>
</dbReference>
<dbReference type="PANTHER" id="PTHR43547:SF2">
    <property type="entry name" value="HYBRID SIGNAL TRANSDUCTION HISTIDINE KINASE C"/>
    <property type="match status" value="1"/>
</dbReference>
<evidence type="ECO:0000256" key="1">
    <source>
        <dbReference type="ARBA" id="ARBA00000085"/>
    </source>
</evidence>
<dbReference type="InterPro" id="IPR013656">
    <property type="entry name" value="PAS_4"/>
</dbReference>
<dbReference type="PROSITE" id="PS50112">
    <property type="entry name" value="PAS"/>
    <property type="match status" value="2"/>
</dbReference>
<dbReference type="SUPFAM" id="SSF52172">
    <property type="entry name" value="CheY-like"/>
    <property type="match status" value="1"/>
</dbReference>
<dbReference type="Pfam" id="PF08448">
    <property type="entry name" value="PAS_4"/>
    <property type="match status" value="2"/>
</dbReference>
<gene>
    <name evidence="12" type="ORF">SYV04_33490</name>
</gene>
<dbReference type="InterPro" id="IPR005467">
    <property type="entry name" value="His_kinase_dom"/>
</dbReference>
<dbReference type="PROSITE" id="PS50109">
    <property type="entry name" value="HIS_KIN"/>
    <property type="match status" value="1"/>
</dbReference>
<dbReference type="Gene3D" id="1.10.287.130">
    <property type="match status" value="1"/>
</dbReference>